<gene>
    <name evidence="1" type="ORF">NHX12_018840</name>
</gene>
<protein>
    <submittedName>
        <fullName evidence="1">Uncharacterized protein</fullName>
    </submittedName>
</protein>
<keyword evidence="2" id="KW-1185">Reference proteome</keyword>
<sequence>MRRKHVSTTGEEVSHEIRSSANANVNINIAMVWRESFTRVLRHILSANSTLDICMYAFSNEDTSRSWSCKPGAWSSGSWPPQPLWLIPDQATAQCR</sequence>
<accession>A0A9Q0F173</accession>
<dbReference type="Proteomes" id="UP001148018">
    <property type="component" value="Unassembled WGS sequence"/>
</dbReference>
<name>A0A9Q0F173_9TELE</name>
<organism evidence="1 2">
    <name type="scientific">Muraenolepis orangiensis</name>
    <name type="common">Patagonian moray cod</name>
    <dbReference type="NCBI Taxonomy" id="630683"/>
    <lineage>
        <taxon>Eukaryota</taxon>
        <taxon>Metazoa</taxon>
        <taxon>Chordata</taxon>
        <taxon>Craniata</taxon>
        <taxon>Vertebrata</taxon>
        <taxon>Euteleostomi</taxon>
        <taxon>Actinopterygii</taxon>
        <taxon>Neopterygii</taxon>
        <taxon>Teleostei</taxon>
        <taxon>Neoteleostei</taxon>
        <taxon>Acanthomorphata</taxon>
        <taxon>Zeiogadaria</taxon>
        <taxon>Gadariae</taxon>
        <taxon>Gadiformes</taxon>
        <taxon>Muraenolepidoidei</taxon>
        <taxon>Muraenolepididae</taxon>
        <taxon>Muraenolepis</taxon>
    </lineage>
</organism>
<proteinExistence type="predicted"/>
<evidence type="ECO:0000313" key="1">
    <source>
        <dbReference type="EMBL" id="KAJ3615272.1"/>
    </source>
</evidence>
<comment type="caution">
    <text evidence="1">The sequence shown here is derived from an EMBL/GenBank/DDBJ whole genome shotgun (WGS) entry which is preliminary data.</text>
</comment>
<reference evidence="1" key="1">
    <citation type="submission" date="2022-07" db="EMBL/GenBank/DDBJ databases">
        <title>Chromosome-level genome of Muraenolepis orangiensis.</title>
        <authorList>
            <person name="Kim J."/>
        </authorList>
    </citation>
    <scope>NUCLEOTIDE SEQUENCE</scope>
    <source>
        <strain evidence="1">KU_S4_2022</strain>
        <tissue evidence="1">Muscle</tissue>
    </source>
</reference>
<dbReference type="EMBL" id="JANIIK010000034">
    <property type="protein sequence ID" value="KAJ3615272.1"/>
    <property type="molecule type" value="Genomic_DNA"/>
</dbReference>
<dbReference type="AlphaFoldDB" id="A0A9Q0F173"/>
<dbReference type="OrthoDB" id="5205528at2759"/>
<evidence type="ECO:0000313" key="2">
    <source>
        <dbReference type="Proteomes" id="UP001148018"/>
    </source>
</evidence>